<reference evidence="5" key="1">
    <citation type="submission" date="2015-01" db="EMBL/GenBank/DDBJ databases">
        <authorList>
            <person name="Durling Mikael"/>
        </authorList>
    </citation>
    <scope>NUCLEOTIDE SEQUENCE</scope>
</reference>
<evidence type="ECO:0000259" key="4">
    <source>
        <dbReference type="PROSITE" id="PS50217"/>
    </source>
</evidence>
<keyword evidence="2" id="KW-0539">Nucleus</keyword>
<sequence>MYHPGQFDEASVAGHEHPTPSNALSASSDGYDESSPDSYEILSPTGGHLAYQYTRDFQFQPRSSFPGMVGPPELPLALPNMTTPNKKHMSVSKDCDDEPKNERQAEILFGEDTRANNALYETDKSNDNGTTDAQLKRKIRNRDAQRAHRERKERRLKSLEEALKRLEQSQVHTERENERLKNDLQVKTVENKVLKATTSPSGDAGVEHFVIGCPPRLSSSIFIPSVLGGHGEQIGGLQSMPSDGQRRLSPSAAWDYVVQHELYKRGAIDMSSLGTHVRKYARCNGNGPIFYVSDINKAIQESLVERSNSLMEENDS</sequence>
<dbReference type="Gene3D" id="1.10.238.100">
    <property type="entry name" value="YAP1 redox domain. Chain B"/>
    <property type="match status" value="1"/>
</dbReference>
<dbReference type="PROSITE" id="PS50217">
    <property type="entry name" value="BZIP"/>
    <property type="match status" value="1"/>
</dbReference>
<dbReference type="PANTHER" id="PTHR40621">
    <property type="entry name" value="TRANSCRIPTION FACTOR KAPC-RELATED"/>
    <property type="match status" value="1"/>
</dbReference>
<dbReference type="EMBL" id="CDPU01000031">
    <property type="protein sequence ID" value="CEO52895.1"/>
    <property type="molecule type" value="Genomic_DNA"/>
</dbReference>
<dbReference type="GO" id="GO:0090575">
    <property type="term" value="C:RNA polymerase II transcription regulator complex"/>
    <property type="evidence" value="ECO:0007669"/>
    <property type="project" value="TreeGrafter"/>
</dbReference>
<dbReference type="SUPFAM" id="SSF57959">
    <property type="entry name" value="Leucine zipper domain"/>
    <property type="match status" value="1"/>
</dbReference>
<dbReference type="CDD" id="cd14688">
    <property type="entry name" value="bZIP_YAP"/>
    <property type="match status" value="1"/>
</dbReference>
<accession>A0A0B7KD96</accession>
<feature type="compositionally biased region" description="Polar residues" evidence="3">
    <location>
        <begin position="19"/>
        <end position="28"/>
    </location>
</feature>
<feature type="region of interest" description="Disordered" evidence="3">
    <location>
        <begin position="1"/>
        <end position="44"/>
    </location>
</feature>
<protein>
    <recommendedName>
        <fullName evidence="4">BZIP domain-containing protein</fullName>
    </recommendedName>
</protein>
<comment type="subcellular location">
    <subcellularLocation>
        <location evidence="1">Nucleus</location>
    </subcellularLocation>
</comment>
<dbReference type="AlphaFoldDB" id="A0A0B7KD96"/>
<dbReference type="InterPro" id="IPR004827">
    <property type="entry name" value="bZIP"/>
</dbReference>
<feature type="region of interest" description="Disordered" evidence="3">
    <location>
        <begin position="109"/>
        <end position="154"/>
    </location>
</feature>
<dbReference type="SMART" id="SM00338">
    <property type="entry name" value="BRLZ"/>
    <property type="match status" value="1"/>
</dbReference>
<dbReference type="GO" id="GO:0000976">
    <property type="term" value="F:transcription cis-regulatory region binding"/>
    <property type="evidence" value="ECO:0007669"/>
    <property type="project" value="InterPro"/>
</dbReference>
<dbReference type="PANTHER" id="PTHR40621:SF8">
    <property type="entry name" value="AP-1-LIKE TRANSCRIPTION FACTOR YAP3"/>
    <property type="match status" value="1"/>
</dbReference>
<dbReference type="InterPro" id="IPR050936">
    <property type="entry name" value="AP-1-like"/>
</dbReference>
<dbReference type="InterPro" id="IPR046347">
    <property type="entry name" value="bZIP_sf"/>
</dbReference>
<feature type="domain" description="BZIP" evidence="4">
    <location>
        <begin position="131"/>
        <end position="185"/>
    </location>
</feature>
<gene>
    <name evidence="5" type="ORF">BN869_000008953_1</name>
</gene>
<evidence type="ECO:0000256" key="2">
    <source>
        <dbReference type="ARBA" id="ARBA00023242"/>
    </source>
</evidence>
<proteinExistence type="predicted"/>
<dbReference type="GO" id="GO:0001228">
    <property type="term" value="F:DNA-binding transcription activator activity, RNA polymerase II-specific"/>
    <property type="evidence" value="ECO:0007669"/>
    <property type="project" value="TreeGrafter"/>
</dbReference>
<name>A0A0B7KD96_BIOOC</name>
<dbReference type="PROSITE" id="PS00036">
    <property type="entry name" value="BZIP_BASIC"/>
    <property type="match status" value="1"/>
</dbReference>
<evidence type="ECO:0000256" key="1">
    <source>
        <dbReference type="ARBA" id="ARBA00004123"/>
    </source>
</evidence>
<dbReference type="Gene3D" id="1.20.5.170">
    <property type="match status" value="1"/>
</dbReference>
<evidence type="ECO:0000256" key="3">
    <source>
        <dbReference type="SAM" id="MobiDB-lite"/>
    </source>
</evidence>
<evidence type="ECO:0000313" key="5">
    <source>
        <dbReference type="EMBL" id="CEO52895.1"/>
    </source>
</evidence>
<organism evidence="5">
    <name type="scientific">Bionectria ochroleuca</name>
    <name type="common">Gliocladium roseum</name>
    <dbReference type="NCBI Taxonomy" id="29856"/>
    <lineage>
        <taxon>Eukaryota</taxon>
        <taxon>Fungi</taxon>
        <taxon>Dikarya</taxon>
        <taxon>Ascomycota</taxon>
        <taxon>Pezizomycotina</taxon>
        <taxon>Sordariomycetes</taxon>
        <taxon>Hypocreomycetidae</taxon>
        <taxon>Hypocreales</taxon>
        <taxon>Bionectriaceae</taxon>
        <taxon>Clonostachys</taxon>
    </lineage>
</organism>